<evidence type="ECO:0000259" key="2">
    <source>
        <dbReference type="Pfam" id="PF01243"/>
    </source>
</evidence>
<dbReference type="Pfam" id="PF01243">
    <property type="entry name" value="PNPOx_N"/>
    <property type="match status" value="1"/>
</dbReference>
<dbReference type="EMBL" id="RJMB01000005">
    <property type="protein sequence ID" value="RNL85830.1"/>
    <property type="molecule type" value="Genomic_DNA"/>
</dbReference>
<dbReference type="OrthoDB" id="3693562at2"/>
<dbReference type="NCBIfam" id="TIGR04023">
    <property type="entry name" value="PPOX_MSMEG_5819"/>
    <property type="match status" value="1"/>
</dbReference>
<dbReference type="SUPFAM" id="SSF50475">
    <property type="entry name" value="FMN-binding split barrel"/>
    <property type="match status" value="1"/>
</dbReference>
<gene>
    <name evidence="3" type="ORF">EFW17_07705</name>
</gene>
<organism evidence="3 4">
    <name type="scientific">Halostreptopolyspora alba</name>
    <dbReference type="NCBI Taxonomy" id="2487137"/>
    <lineage>
        <taxon>Bacteria</taxon>
        <taxon>Bacillati</taxon>
        <taxon>Actinomycetota</taxon>
        <taxon>Actinomycetes</taxon>
        <taxon>Streptosporangiales</taxon>
        <taxon>Nocardiopsidaceae</taxon>
        <taxon>Halostreptopolyspora</taxon>
    </lineage>
</organism>
<dbReference type="GO" id="GO:0005829">
    <property type="term" value="C:cytosol"/>
    <property type="evidence" value="ECO:0007669"/>
    <property type="project" value="TreeGrafter"/>
</dbReference>
<evidence type="ECO:0000256" key="1">
    <source>
        <dbReference type="ARBA" id="ARBA00023002"/>
    </source>
</evidence>
<sequence length="144" mass="15449">MSVFTTAELDYLGEQLLGRFATSDARGRPQVRPVGFFYDADTDGIVIGGAAGSGMAGSAKFRNAAARPDVSLVVDDVETTNGWEPRGVEIRGVAEAHIEGGEKLGRRLGAPFRFEPAWILVRPRRVLTWGVEGGAFDLDARDVA</sequence>
<feature type="domain" description="Pyridoxamine 5'-phosphate oxidase N-terminal" evidence="2">
    <location>
        <begin position="10"/>
        <end position="103"/>
    </location>
</feature>
<comment type="caution">
    <text evidence="3">The sequence shown here is derived from an EMBL/GenBank/DDBJ whole genome shotgun (WGS) entry which is preliminary data.</text>
</comment>
<dbReference type="InterPro" id="IPR012349">
    <property type="entry name" value="Split_barrel_FMN-bd"/>
</dbReference>
<dbReference type="PANTHER" id="PTHR35176">
    <property type="entry name" value="HEME OXYGENASE HI_0854-RELATED"/>
    <property type="match status" value="1"/>
</dbReference>
<keyword evidence="1 3" id="KW-0560">Oxidoreductase</keyword>
<evidence type="ECO:0000313" key="3">
    <source>
        <dbReference type="EMBL" id="RNL85830.1"/>
    </source>
</evidence>
<dbReference type="EC" id="1.-.-.-" evidence="3"/>
<evidence type="ECO:0000313" key="4">
    <source>
        <dbReference type="Proteomes" id="UP000269198"/>
    </source>
</evidence>
<dbReference type="InterPro" id="IPR052019">
    <property type="entry name" value="F420H2_bilvrd_red/Heme_oxyg"/>
</dbReference>
<proteinExistence type="predicted"/>
<dbReference type="GO" id="GO:0070967">
    <property type="term" value="F:coenzyme F420 binding"/>
    <property type="evidence" value="ECO:0007669"/>
    <property type="project" value="TreeGrafter"/>
</dbReference>
<dbReference type="PANTHER" id="PTHR35176:SF6">
    <property type="entry name" value="HEME OXYGENASE HI_0854-RELATED"/>
    <property type="match status" value="1"/>
</dbReference>
<dbReference type="InterPro" id="IPR011576">
    <property type="entry name" value="Pyridox_Oxase_N"/>
</dbReference>
<name>A0A3N0EDA9_9ACTN</name>
<dbReference type="AlphaFoldDB" id="A0A3N0EDA9"/>
<accession>A0A3N0EDA9</accession>
<reference evidence="3 4" key="1">
    <citation type="submission" date="2018-11" db="EMBL/GenBank/DDBJ databases">
        <title>The genome draft of YIM 96095.</title>
        <authorList>
            <person name="Tang S.-K."/>
            <person name="Chunyu W.-X."/>
            <person name="Feng Y.-Z."/>
        </authorList>
    </citation>
    <scope>NUCLEOTIDE SEQUENCE [LARGE SCALE GENOMIC DNA]</scope>
    <source>
        <strain evidence="3 4">YIM 96095</strain>
    </source>
</reference>
<protein>
    <submittedName>
        <fullName evidence="3">PPOX class F420-dependent oxidoreductase</fullName>
        <ecNumber evidence="3">1.-.-.-</ecNumber>
    </submittedName>
</protein>
<keyword evidence="4" id="KW-1185">Reference proteome</keyword>
<dbReference type="GO" id="GO:0016627">
    <property type="term" value="F:oxidoreductase activity, acting on the CH-CH group of donors"/>
    <property type="evidence" value="ECO:0007669"/>
    <property type="project" value="TreeGrafter"/>
</dbReference>
<dbReference type="RefSeq" id="WP_123200609.1">
    <property type="nucleotide sequence ID" value="NZ_RJMB01000005.1"/>
</dbReference>
<dbReference type="Gene3D" id="2.30.110.10">
    <property type="entry name" value="Electron Transport, Fmn-binding Protein, Chain A"/>
    <property type="match status" value="1"/>
</dbReference>
<dbReference type="InterPro" id="IPR024031">
    <property type="entry name" value="MSMEG_5819/OxyR"/>
</dbReference>
<dbReference type="Proteomes" id="UP000269198">
    <property type="component" value="Unassembled WGS sequence"/>
</dbReference>